<evidence type="ECO:0008006" key="3">
    <source>
        <dbReference type="Google" id="ProtNLM"/>
    </source>
</evidence>
<keyword evidence="2" id="KW-1185">Reference proteome</keyword>
<sequence length="105" mass="11307">MAGSESEQATGPVTRPAPCLTTHVPITLLTQHDCVLCDHAKQVLARVDKDVPLNVTEVDLATPAGQQLAKEAGVIFAPGVLLDGRPFSFGRLSERRLRRALRPRG</sequence>
<reference evidence="1 2" key="1">
    <citation type="journal article" date="2019" name="Int. J. Syst. Evol. Microbiol.">
        <title>The Global Catalogue of Microorganisms (GCM) 10K type strain sequencing project: providing services to taxonomists for standard genome sequencing and annotation.</title>
        <authorList>
            <consortium name="The Broad Institute Genomics Platform"/>
            <consortium name="The Broad Institute Genome Sequencing Center for Infectious Disease"/>
            <person name="Wu L."/>
            <person name="Ma J."/>
        </authorList>
    </citation>
    <scope>NUCLEOTIDE SEQUENCE [LARGE SCALE GENOMIC DNA]</scope>
    <source>
        <strain evidence="1 2">JCM 14283</strain>
    </source>
</reference>
<comment type="caution">
    <text evidence="1">The sequence shown here is derived from an EMBL/GenBank/DDBJ whole genome shotgun (WGS) entry which is preliminary data.</text>
</comment>
<dbReference type="RefSeq" id="WP_343989835.1">
    <property type="nucleotide sequence ID" value="NZ_BAAANB010000006.1"/>
</dbReference>
<dbReference type="Gene3D" id="3.40.30.10">
    <property type="entry name" value="Glutaredoxin"/>
    <property type="match status" value="1"/>
</dbReference>
<dbReference type="EMBL" id="BAAANB010000006">
    <property type="protein sequence ID" value="GAA2027377.1"/>
    <property type="molecule type" value="Genomic_DNA"/>
</dbReference>
<name>A0ABN2U1L8_9MICO</name>
<evidence type="ECO:0000313" key="2">
    <source>
        <dbReference type="Proteomes" id="UP001501285"/>
    </source>
</evidence>
<dbReference type="Proteomes" id="UP001501285">
    <property type="component" value="Unassembled WGS sequence"/>
</dbReference>
<proteinExistence type="predicted"/>
<dbReference type="Pfam" id="PF05768">
    <property type="entry name" value="Glrx-like"/>
    <property type="match status" value="1"/>
</dbReference>
<protein>
    <recommendedName>
        <fullName evidence="3">Thioredoxin family protein</fullName>
    </recommendedName>
</protein>
<accession>A0ABN2U1L8</accession>
<dbReference type="InterPro" id="IPR036249">
    <property type="entry name" value="Thioredoxin-like_sf"/>
</dbReference>
<dbReference type="SUPFAM" id="SSF52833">
    <property type="entry name" value="Thioredoxin-like"/>
    <property type="match status" value="1"/>
</dbReference>
<organism evidence="1 2">
    <name type="scientific">Terrabacter terrae</name>
    <dbReference type="NCBI Taxonomy" id="318434"/>
    <lineage>
        <taxon>Bacteria</taxon>
        <taxon>Bacillati</taxon>
        <taxon>Actinomycetota</taxon>
        <taxon>Actinomycetes</taxon>
        <taxon>Micrococcales</taxon>
        <taxon>Intrasporangiaceae</taxon>
        <taxon>Terrabacter</taxon>
    </lineage>
</organism>
<gene>
    <name evidence="1" type="ORF">GCM10009740_16350</name>
</gene>
<dbReference type="InterPro" id="IPR008554">
    <property type="entry name" value="Glutaredoxin-like"/>
</dbReference>
<evidence type="ECO:0000313" key="1">
    <source>
        <dbReference type="EMBL" id="GAA2027377.1"/>
    </source>
</evidence>